<proteinExistence type="predicted"/>
<reference evidence="1" key="3">
    <citation type="journal article" date="2017" name="Nature">
        <title>Genome sequence of the progenitor of the wheat D genome Aegilops tauschii.</title>
        <authorList>
            <person name="Luo M.C."/>
            <person name="Gu Y.Q."/>
            <person name="Puiu D."/>
            <person name="Wang H."/>
            <person name="Twardziok S.O."/>
            <person name="Deal K.R."/>
            <person name="Huo N."/>
            <person name="Zhu T."/>
            <person name="Wang L."/>
            <person name="Wang Y."/>
            <person name="McGuire P.E."/>
            <person name="Liu S."/>
            <person name="Long H."/>
            <person name="Ramasamy R.K."/>
            <person name="Rodriguez J.C."/>
            <person name="Van S.L."/>
            <person name="Yuan L."/>
            <person name="Wang Z."/>
            <person name="Xia Z."/>
            <person name="Xiao L."/>
            <person name="Anderson O.D."/>
            <person name="Ouyang S."/>
            <person name="Liang Y."/>
            <person name="Zimin A.V."/>
            <person name="Pertea G."/>
            <person name="Qi P."/>
            <person name="Bennetzen J.L."/>
            <person name="Dai X."/>
            <person name="Dawson M.W."/>
            <person name="Muller H.G."/>
            <person name="Kugler K."/>
            <person name="Rivarola-Duarte L."/>
            <person name="Spannagl M."/>
            <person name="Mayer K.F.X."/>
            <person name="Lu F.H."/>
            <person name="Bevan M.W."/>
            <person name="Leroy P."/>
            <person name="Li P."/>
            <person name="You F.M."/>
            <person name="Sun Q."/>
            <person name="Liu Z."/>
            <person name="Lyons E."/>
            <person name="Wicker T."/>
            <person name="Salzberg S.L."/>
            <person name="Devos K.M."/>
            <person name="Dvorak J."/>
        </authorList>
    </citation>
    <scope>NUCLEOTIDE SEQUENCE [LARGE SCALE GENOMIC DNA]</scope>
    <source>
        <strain evidence="1">cv. AL8/78</strain>
    </source>
</reference>
<dbReference type="Gramene" id="AET1Gv20511200.1">
    <property type="protein sequence ID" value="AET1Gv20511200.1"/>
    <property type="gene ID" value="AET1Gv20511200"/>
</dbReference>
<evidence type="ECO:0000313" key="2">
    <source>
        <dbReference type="Proteomes" id="UP000015105"/>
    </source>
</evidence>
<reference evidence="2" key="1">
    <citation type="journal article" date="2014" name="Science">
        <title>Ancient hybridizations among the ancestral genomes of bread wheat.</title>
        <authorList>
            <consortium name="International Wheat Genome Sequencing Consortium,"/>
            <person name="Marcussen T."/>
            <person name="Sandve S.R."/>
            <person name="Heier L."/>
            <person name="Spannagl M."/>
            <person name="Pfeifer M."/>
            <person name="Jakobsen K.S."/>
            <person name="Wulff B.B."/>
            <person name="Steuernagel B."/>
            <person name="Mayer K.F."/>
            <person name="Olsen O.A."/>
        </authorList>
    </citation>
    <scope>NUCLEOTIDE SEQUENCE [LARGE SCALE GENOMIC DNA]</scope>
    <source>
        <strain evidence="2">cv. AL8/78</strain>
    </source>
</reference>
<accession>A0A452YRH1</accession>
<sequence>PTGEGKPQAVQKEELAYDLDRTAWASLRLHNPPSDAVFCFVQHNPQNHLTRENRRRRRHRAR</sequence>
<dbReference type="EnsemblPlants" id="AET1Gv20511200.1">
    <property type="protein sequence ID" value="AET1Gv20511200.1"/>
    <property type="gene ID" value="AET1Gv20511200"/>
</dbReference>
<evidence type="ECO:0000313" key="1">
    <source>
        <dbReference type="EnsemblPlants" id="AET1Gv20511200.1"/>
    </source>
</evidence>
<reference evidence="2" key="2">
    <citation type="journal article" date="2017" name="Nat. Plants">
        <title>The Aegilops tauschii genome reveals multiple impacts of transposons.</title>
        <authorList>
            <person name="Zhao G."/>
            <person name="Zou C."/>
            <person name="Li K."/>
            <person name="Wang K."/>
            <person name="Li T."/>
            <person name="Gao L."/>
            <person name="Zhang X."/>
            <person name="Wang H."/>
            <person name="Yang Z."/>
            <person name="Liu X."/>
            <person name="Jiang W."/>
            <person name="Mao L."/>
            <person name="Kong X."/>
            <person name="Jiao Y."/>
            <person name="Jia J."/>
        </authorList>
    </citation>
    <scope>NUCLEOTIDE SEQUENCE [LARGE SCALE GENOMIC DNA]</scope>
    <source>
        <strain evidence="2">cv. AL8/78</strain>
    </source>
</reference>
<protein>
    <submittedName>
        <fullName evidence="1">Uncharacterized protein</fullName>
    </submittedName>
</protein>
<dbReference type="AlphaFoldDB" id="A0A452YRH1"/>
<name>A0A452YRH1_AEGTS</name>
<dbReference type="Proteomes" id="UP000015105">
    <property type="component" value="Chromosome 1D"/>
</dbReference>
<keyword evidence="2" id="KW-1185">Reference proteome</keyword>
<reference evidence="1" key="5">
    <citation type="journal article" date="2021" name="G3 (Bethesda)">
        <title>Aegilops tauschii genome assembly Aet v5.0 features greater sequence contiguity and improved annotation.</title>
        <authorList>
            <person name="Wang L."/>
            <person name="Zhu T."/>
            <person name="Rodriguez J.C."/>
            <person name="Deal K.R."/>
            <person name="Dubcovsky J."/>
            <person name="McGuire P.E."/>
            <person name="Lux T."/>
            <person name="Spannagl M."/>
            <person name="Mayer K.F.X."/>
            <person name="Baldrich P."/>
            <person name="Meyers B.C."/>
            <person name="Huo N."/>
            <person name="Gu Y.Q."/>
            <person name="Zhou H."/>
            <person name="Devos K.M."/>
            <person name="Bennetzen J.L."/>
            <person name="Unver T."/>
            <person name="Budak H."/>
            <person name="Gulick P.J."/>
            <person name="Galiba G."/>
            <person name="Kalapos B."/>
            <person name="Nelson D.R."/>
            <person name="Li P."/>
            <person name="You F.M."/>
            <person name="Luo M.C."/>
            <person name="Dvorak J."/>
        </authorList>
    </citation>
    <scope>NUCLEOTIDE SEQUENCE [LARGE SCALE GENOMIC DNA]</scope>
    <source>
        <strain evidence="1">cv. AL8/78</strain>
    </source>
</reference>
<reference evidence="1" key="4">
    <citation type="submission" date="2019-03" db="UniProtKB">
        <authorList>
            <consortium name="EnsemblPlants"/>
        </authorList>
    </citation>
    <scope>IDENTIFICATION</scope>
</reference>
<organism evidence="1 2">
    <name type="scientific">Aegilops tauschii subsp. strangulata</name>
    <name type="common">Goatgrass</name>
    <dbReference type="NCBI Taxonomy" id="200361"/>
    <lineage>
        <taxon>Eukaryota</taxon>
        <taxon>Viridiplantae</taxon>
        <taxon>Streptophyta</taxon>
        <taxon>Embryophyta</taxon>
        <taxon>Tracheophyta</taxon>
        <taxon>Spermatophyta</taxon>
        <taxon>Magnoliopsida</taxon>
        <taxon>Liliopsida</taxon>
        <taxon>Poales</taxon>
        <taxon>Poaceae</taxon>
        <taxon>BOP clade</taxon>
        <taxon>Pooideae</taxon>
        <taxon>Triticodae</taxon>
        <taxon>Triticeae</taxon>
        <taxon>Triticinae</taxon>
        <taxon>Aegilops</taxon>
    </lineage>
</organism>